<sequence>MSNVNDGDSSSEEENDFFGRMESDDLFEETETQQAKRREAARYVEQYAERDWGLAARQRRVQGADKDMVMESSLELRVDKKVVFQEKQGQQAKVWDCALVLAKFLANNAFFPHSFFVNKRVIELGCGIGVPGMAAAALGAKDVVLTDMPIAVSWIQANIERNQTLGCISGNIRAQGLMWGEDDDLESHQFDVILCSDLVYGHRDISQKLVQTIVHLSHPDTLIVSAHEARFAGDRGESFFALLSEQQFQIEQVSRERLDAVYSATNMHVHLIRPPLRNFK</sequence>
<evidence type="ECO:0000256" key="1">
    <source>
        <dbReference type="SAM" id="MobiDB-lite"/>
    </source>
</evidence>
<dbReference type="PANTHER" id="PTHR14614:SF163">
    <property type="entry name" value="METHYLTRANSFERASE SMALL DOMAIN-CONTAINING PROTEIN"/>
    <property type="match status" value="1"/>
</dbReference>
<dbReference type="EMBL" id="WSZM01000008">
    <property type="protein sequence ID" value="KAF4046993.1"/>
    <property type="molecule type" value="Genomic_DNA"/>
</dbReference>
<dbReference type="Gene3D" id="3.40.50.150">
    <property type="entry name" value="Vaccinia Virus protein VP39"/>
    <property type="match status" value="1"/>
</dbReference>
<organism evidence="2 3">
    <name type="scientific">Phytophthora infestans</name>
    <name type="common">Potato late blight agent</name>
    <name type="synonym">Botrytis infestans</name>
    <dbReference type="NCBI Taxonomy" id="4787"/>
    <lineage>
        <taxon>Eukaryota</taxon>
        <taxon>Sar</taxon>
        <taxon>Stramenopiles</taxon>
        <taxon>Oomycota</taxon>
        <taxon>Peronosporomycetes</taxon>
        <taxon>Peronosporales</taxon>
        <taxon>Peronosporaceae</taxon>
        <taxon>Phytophthora</taxon>
    </lineage>
</organism>
<dbReference type="PANTHER" id="PTHR14614">
    <property type="entry name" value="HEPATOCELLULAR CARCINOMA-ASSOCIATED ANTIGEN"/>
    <property type="match status" value="1"/>
</dbReference>
<comment type="caution">
    <text evidence="2">The sequence shown here is derived from an EMBL/GenBank/DDBJ whole genome shotgun (WGS) entry which is preliminary data.</text>
</comment>
<dbReference type="Proteomes" id="UP000602510">
    <property type="component" value="Unassembled WGS sequence"/>
</dbReference>
<dbReference type="InterPro" id="IPR019410">
    <property type="entry name" value="Methyltransf_16"/>
</dbReference>
<keyword evidence="2" id="KW-0489">Methyltransferase</keyword>
<dbReference type="GO" id="GO:0032259">
    <property type="term" value="P:methylation"/>
    <property type="evidence" value="ECO:0007669"/>
    <property type="project" value="UniProtKB-KW"/>
</dbReference>
<protein>
    <submittedName>
        <fullName evidence="2">Lysine methyltransferase</fullName>
    </submittedName>
</protein>
<feature type="region of interest" description="Disordered" evidence="1">
    <location>
        <begin position="1"/>
        <end position="38"/>
    </location>
</feature>
<dbReference type="AlphaFoldDB" id="A0A833T4S2"/>
<dbReference type="SUPFAM" id="SSF53335">
    <property type="entry name" value="S-adenosyl-L-methionine-dependent methyltransferases"/>
    <property type="match status" value="1"/>
</dbReference>
<keyword evidence="2" id="KW-0808">Transferase</keyword>
<dbReference type="GO" id="GO:0008168">
    <property type="term" value="F:methyltransferase activity"/>
    <property type="evidence" value="ECO:0007669"/>
    <property type="project" value="UniProtKB-KW"/>
</dbReference>
<evidence type="ECO:0000313" key="3">
    <source>
        <dbReference type="Proteomes" id="UP000602510"/>
    </source>
</evidence>
<accession>A0A833T4S2</accession>
<dbReference type="CDD" id="cd02440">
    <property type="entry name" value="AdoMet_MTases"/>
    <property type="match status" value="1"/>
</dbReference>
<proteinExistence type="predicted"/>
<dbReference type="Pfam" id="PF10294">
    <property type="entry name" value="Methyltransf_16"/>
    <property type="match status" value="1"/>
</dbReference>
<gene>
    <name evidence="2" type="ORF">GN244_ATG00518</name>
</gene>
<reference evidence="2" key="1">
    <citation type="submission" date="2020-04" db="EMBL/GenBank/DDBJ databases">
        <title>Hybrid Assembly of Korean Phytophthora infestans isolates.</title>
        <authorList>
            <person name="Prokchorchik M."/>
            <person name="Lee Y."/>
            <person name="Seo J."/>
            <person name="Cho J.-H."/>
            <person name="Park Y.-E."/>
            <person name="Jang D.-C."/>
            <person name="Im J.-S."/>
            <person name="Choi J.-G."/>
            <person name="Park H.-J."/>
            <person name="Lee G.-B."/>
            <person name="Lee Y.-G."/>
            <person name="Hong S.-Y."/>
            <person name="Cho K."/>
            <person name="Sohn K.H."/>
        </authorList>
    </citation>
    <scope>NUCLEOTIDE SEQUENCE</scope>
    <source>
        <strain evidence="2">KR_1_A1</strain>
    </source>
</reference>
<dbReference type="InterPro" id="IPR029063">
    <property type="entry name" value="SAM-dependent_MTases_sf"/>
</dbReference>
<keyword evidence="3" id="KW-1185">Reference proteome</keyword>
<name>A0A833T4S2_PHYIN</name>
<evidence type="ECO:0000313" key="2">
    <source>
        <dbReference type="EMBL" id="KAF4046993.1"/>
    </source>
</evidence>